<comment type="caution">
    <text evidence="1">The sequence shown here is derived from an EMBL/GenBank/DDBJ whole genome shotgun (WGS) entry which is preliminary data.</text>
</comment>
<keyword evidence="2" id="KW-1185">Reference proteome</keyword>
<accession>A0ABQ9IEP3</accession>
<dbReference type="EMBL" id="JARBHB010000001">
    <property type="protein sequence ID" value="KAJ8895137.1"/>
    <property type="molecule type" value="Genomic_DNA"/>
</dbReference>
<reference evidence="1 2" key="1">
    <citation type="submission" date="2023-02" db="EMBL/GenBank/DDBJ databases">
        <title>LHISI_Scaffold_Assembly.</title>
        <authorList>
            <person name="Stuart O.P."/>
            <person name="Cleave R."/>
            <person name="Magrath M.J.L."/>
            <person name="Mikheyev A.S."/>
        </authorList>
    </citation>
    <scope>NUCLEOTIDE SEQUENCE [LARGE SCALE GENOMIC DNA]</scope>
    <source>
        <strain evidence="1">Daus_M_001</strain>
        <tissue evidence="1">Leg muscle</tissue>
    </source>
</reference>
<protein>
    <submittedName>
        <fullName evidence="1">Uncharacterized protein</fullName>
    </submittedName>
</protein>
<sequence>MGTYLKNMINFLKVESNYSNVHTEAILEMFQSKNIAEQLTLQVTFVTEVYSEIIKLITELEGSIYLYAHKLWDELLRLHSCLQCYADGVFPQRTQEALNDCGNLTQREMTKNQLKCCMHKCLVKLSNHMAVGLPYGSAGQKSHIDVVTMQVI</sequence>
<name>A0ABQ9IEP3_9NEOP</name>
<dbReference type="Proteomes" id="UP001159363">
    <property type="component" value="Chromosome 1"/>
</dbReference>
<organism evidence="1 2">
    <name type="scientific">Dryococelus australis</name>
    <dbReference type="NCBI Taxonomy" id="614101"/>
    <lineage>
        <taxon>Eukaryota</taxon>
        <taxon>Metazoa</taxon>
        <taxon>Ecdysozoa</taxon>
        <taxon>Arthropoda</taxon>
        <taxon>Hexapoda</taxon>
        <taxon>Insecta</taxon>
        <taxon>Pterygota</taxon>
        <taxon>Neoptera</taxon>
        <taxon>Polyneoptera</taxon>
        <taxon>Phasmatodea</taxon>
        <taxon>Verophasmatodea</taxon>
        <taxon>Anareolatae</taxon>
        <taxon>Phasmatidae</taxon>
        <taxon>Eurycanthinae</taxon>
        <taxon>Dryococelus</taxon>
    </lineage>
</organism>
<evidence type="ECO:0000313" key="2">
    <source>
        <dbReference type="Proteomes" id="UP001159363"/>
    </source>
</evidence>
<proteinExistence type="predicted"/>
<gene>
    <name evidence="1" type="ORF">PR048_000462</name>
</gene>
<evidence type="ECO:0000313" key="1">
    <source>
        <dbReference type="EMBL" id="KAJ8895137.1"/>
    </source>
</evidence>